<dbReference type="EMBL" id="CP046244">
    <property type="protein sequence ID" value="QGP92455.1"/>
    <property type="molecule type" value="Genomic_DNA"/>
</dbReference>
<dbReference type="Proteomes" id="UP000425916">
    <property type="component" value="Chromosome"/>
</dbReference>
<dbReference type="InterPro" id="IPR041739">
    <property type="entry name" value="G5K_ProB"/>
</dbReference>
<dbReference type="Gene3D" id="3.40.1160.10">
    <property type="entry name" value="Acetylglutamate kinase-like"/>
    <property type="match status" value="1"/>
</dbReference>
<organism evidence="10 11">
    <name type="scientific">Neomoorella glycerini</name>
    <dbReference type="NCBI Taxonomy" id="55779"/>
    <lineage>
        <taxon>Bacteria</taxon>
        <taxon>Bacillati</taxon>
        <taxon>Bacillota</taxon>
        <taxon>Clostridia</taxon>
        <taxon>Neomoorellales</taxon>
        <taxon>Neomoorellaceae</taxon>
        <taxon>Neomoorella</taxon>
    </lineage>
</organism>
<dbReference type="PROSITE" id="PS50890">
    <property type="entry name" value="PUA"/>
    <property type="match status" value="1"/>
</dbReference>
<evidence type="ECO:0000313" key="11">
    <source>
        <dbReference type="Proteomes" id="UP000425916"/>
    </source>
</evidence>
<evidence type="ECO:0000256" key="7">
    <source>
        <dbReference type="ARBA" id="ARBA00022840"/>
    </source>
</evidence>
<dbReference type="PANTHER" id="PTHR43654:SF1">
    <property type="entry name" value="ISOPENTENYL PHOSPHATE KINASE"/>
    <property type="match status" value="1"/>
</dbReference>
<protein>
    <recommendedName>
        <fullName evidence="8">Glutamate 5-kinase</fullName>
        <ecNumber evidence="8">2.7.2.11</ecNumber>
    </recommendedName>
    <alternativeName>
        <fullName evidence="8">Gamma-glutamyl kinase</fullName>
        <shortName evidence="8">GK</shortName>
    </alternativeName>
</protein>
<dbReference type="FunFam" id="2.30.130.10:FF:000007">
    <property type="entry name" value="Glutamate 5-kinase"/>
    <property type="match status" value="1"/>
</dbReference>
<dbReference type="SUPFAM" id="SSF53633">
    <property type="entry name" value="Carbamate kinase-like"/>
    <property type="match status" value="1"/>
</dbReference>
<reference evidence="10 11" key="1">
    <citation type="submission" date="2019-11" db="EMBL/GenBank/DDBJ databases">
        <title>Genome sequence of Moorella glycerini DSM11254.</title>
        <authorList>
            <person name="Poehlein A."/>
            <person name="Boeer T."/>
            <person name="Daniel R."/>
        </authorList>
    </citation>
    <scope>NUCLEOTIDE SEQUENCE [LARGE SCALE GENOMIC DNA]</scope>
    <source>
        <strain evidence="10 11">DSM 11254</strain>
    </source>
</reference>
<keyword evidence="3 8" id="KW-0641">Proline biosynthesis</keyword>
<dbReference type="NCBIfam" id="TIGR01027">
    <property type="entry name" value="proB"/>
    <property type="match status" value="1"/>
</dbReference>
<feature type="domain" description="PUA" evidence="9">
    <location>
        <begin position="312"/>
        <end position="395"/>
    </location>
</feature>
<evidence type="ECO:0000256" key="4">
    <source>
        <dbReference type="ARBA" id="ARBA00022679"/>
    </source>
</evidence>
<keyword evidence="2 8" id="KW-0028">Amino-acid biosynthesis</keyword>
<feature type="binding site" evidence="8">
    <location>
        <position position="172"/>
    </location>
    <ligand>
        <name>substrate</name>
    </ligand>
</feature>
<feature type="binding site" evidence="8">
    <location>
        <begin position="246"/>
        <end position="252"/>
    </location>
    <ligand>
        <name>ATP</name>
        <dbReference type="ChEBI" id="CHEBI:30616"/>
    </ligand>
</feature>
<dbReference type="InterPro" id="IPR011529">
    <property type="entry name" value="Glu_5kinase"/>
</dbReference>
<dbReference type="EC" id="2.7.2.11" evidence="8"/>
<keyword evidence="4 8" id="KW-0808">Transferase</keyword>
<feature type="binding site" evidence="8">
    <location>
        <position position="184"/>
    </location>
    <ligand>
        <name>substrate</name>
    </ligand>
</feature>
<dbReference type="AlphaFoldDB" id="A0A6I5ZS76"/>
<dbReference type="PANTHER" id="PTHR43654">
    <property type="entry name" value="GLUTAMATE 5-KINASE"/>
    <property type="match status" value="1"/>
</dbReference>
<keyword evidence="1 8" id="KW-0963">Cytoplasm</keyword>
<evidence type="ECO:0000256" key="6">
    <source>
        <dbReference type="ARBA" id="ARBA00022777"/>
    </source>
</evidence>
<dbReference type="PIRSF" id="PIRSF000729">
    <property type="entry name" value="GK"/>
    <property type="match status" value="1"/>
</dbReference>
<keyword evidence="5 8" id="KW-0547">Nucleotide-binding</keyword>
<accession>A0A6I5ZS76</accession>
<dbReference type="GO" id="GO:0005829">
    <property type="term" value="C:cytosol"/>
    <property type="evidence" value="ECO:0007669"/>
    <property type="project" value="TreeGrafter"/>
</dbReference>
<proteinExistence type="inferred from homology"/>
<keyword evidence="11" id="KW-1185">Reference proteome</keyword>
<dbReference type="HAMAP" id="MF_00456">
    <property type="entry name" value="ProB"/>
    <property type="match status" value="1"/>
</dbReference>
<dbReference type="GO" id="GO:0004349">
    <property type="term" value="F:glutamate 5-kinase activity"/>
    <property type="evidence" value="ECO:0007669"/>
    <property type="project" value="UniProtKB-UniRule"/>
</dbReference>
<dbReference type="CDD" id="cd21157">
    <property type="entry name" value="PUA_G5K"/>
    <property type="match status" value="1"/>
</dbReference>
<dbReference type="InterPro" id="IPR001057">
    <property type="entry name" value="Glu/AcGlu_kinase"/>
</dbReference>
<dbReference type="Gene3D" id="2.30.130.10">
    <property type="entry name" value="PUA domain"/>
    <property type="match status" value="1"/>
</dbReference>
<dbReference type="Pfam" id="PF01472">
    <property type="entry name" value="PUA"/>
    <property type="match status" value="1"/>
</dbReference>
<comment type="catalytic activity">
    <reaction evidence="8">
        <text>L-glutamate + ATP = L-glutamyl 5-phosphate + ADP</text>
        <dbReference type="Rhea" id="RHEA:14877"/>
        <dbReference type="ChEBI" id="CHEBI:29985"/>
        <dbReference type="ChEBI" id="CHEBI:30616"/>
        <dbReference type="ChEBI" id="CHEBI:58274"/>
        <dbReference type="ChEBI" id="CHEBI:456216"/>
        <dbReference type="EC" id="2.7.2.11"/>
    </reaction>
</comment>
<dbReference type="InterPro" id="IPR015947">
    <property type="entry name" value="PUA-like_sf"/>
</dbReference>
<dbReference type="InterPro" id="IPR036974">
    <property type="entry name" value="PUA_sf"/>
</dbReference>
<evidence type="ECO:0000313" key="10">
    <source>
        <dbReference type="EMBL" id="QGP92455.1"/>
    </source>
</evidence>
<evidence type="ECO:0000256" key="2">
    <source>
        <dbReference type="ARBA" id="ARBA00022605"/>
    </source>
</evidence>
<comment type="subcellular location">
    <subcellularLocation>
        <location evidence="8">Cytoplasm</location>
    </subcellularLocation>
</comment>
<dbReference type="InterPro" id="IPR036393">
    <property type="entry name" value="AceGlu_kinase-like_sf"/>
</dbReference>
<dbReference type="GO" id="GO:0003723">
    <property type="term" value="F:RNA binding"/>
    <property type="evidence" value="ECO:0007669"/>
    <property type="project" value="InterPro"/>
</dbReference>
<evidence type="ECO:0000256" key="8">
    <source>
        <dbReference type="HAMAP-Rule" id="MF_00456"/>
    </source>
</evidence>
<dbReference type="InterPro" id="IPR005715">
    <property type="entry name" value="Glu_5kinase/COase_Synthase"/>
</dbReference>
<feature type="binding site" evidence="8">
    <location>
        <begin position="204"/>
        <end position="205"/>
    </location>
    <ligand>
        <name>ATP</name>
        <dbReference type="ChEBI" id="CHEBI:30616"/>
    </ligand>
</feature>
<dbReference type="GO" id="GO:0055129">
    <property type="term" value="P:L-proline biosynthetic process"/>
    <property type="evidence" value="ECO:0007669"/>
    <property type="project" value="UniProtKB-UniRule"/>
</dbReference>
<dbReference type="Pfam" id="PF00696">
    <property type="entry name" value="AA_kinase"/>
    <property type="match status" value="1"/>
</dbReference>
<feature type="binding site" evidence="8">
    <location>
        <position position="85"/>
    </location>
    <ligand>
        <name>substrate</name>
    </ligand>
</feature>
<dbReference type="PRINTS" id="PR00474">
    <property type="entry name" value="GLU5KINASE"/>
</dbReference>
<evidence type="ECO:0000259" key="9">
    <source>
        <dbReference type="SMART" id="SM00359"/>
    </source>
</evidence>
<dbReference type="PROSITE" id="PS00902">
    <property type="entry name" value="GLUTAMATE_5_KINASE"/>
    <property type="match status" value="1"/>
</dbReference>
<dbReference type="FunFam" id="3.40.1160.10:FF:000018">
    <property type="entry name" value="Glutamate 5-kinase"/>
    <property type="match status" value="1"/>
</dbReference>
<feature type="binding site" evidence="8">
    <location>
        <position position="45"/>
    </location>
    <ligand>
        <name>ATP</name>
        <dbReference type="ChEBI" id="CHEBI:30616"/>
    </ligand>
</feature>
<comment type="similarity">
    <text evidence="8">Belongs to the glutamate 5-kinase family.</text>
</comment>
<dbReference type="InterPro" id="IPR002478">
    <property type="entry name" value="PUA"/>
</dbReference>
<keyword evidence="6 8" id="KW-0418">Kinase</keyword>
<dbReference type="SMART" id="SM00359">
    <property type="entry name" value="PUA"/>
    <property type="match status" value="1"/>
</dbReference>
<keyword evidence="7 8" id="KW-0067">ATP-binding</keyword>
<dbReference type="GO" id="GO:0005524">
    <property type="term" value="F:ATP binding"/>
    <property type="evidence" value="ECO:0007669"/>
    <property type="project" value="UniProtKB-KW"/>
</dbReference>
<evidence type="ECO:0000256" key="5">
    <source>
        <dbReference type="ARBA" id="ARBA00022741"/>
    </source>
</evidence>
<dbReference type="UniPathway" id="UPA00098">
    <property type="reaction ID" value="UER00359"/>
</dbReference>
<dbReference type="SUPFAM" id="SSF88697">
    <property type="entry name" value="PUA domain-like"/>
    <property type="match status" value="1"/>
</dbReference>
<dbReference type="CDD" id="cd04242">
    <property type="entry name" value="AAK_G5K_ProB"/>
    <property type="match status" value="1"/>
</dbReference>
<evidence type="ECO:0000256" key="1">
    <source>
        <dbReference type="ARBA" id="ARBA00022490"/>
    </source>
</evidence>
<name>A0A6I5ZS76_9FIRM</name>
<dbReference type="InterPro" id="IPR019797">
    <property type="entry name" value="Glutamate_5-kinase_CS"/>
</dbReference>
<dbReference type="InterPro" id="IPR001048">
    <property type="entry name" value="Asp/Glu/Uridylate_kinase"/>
</dbReference>
<evidence type="ECO:0000256" key="3">
    <source>
        <dbReference type="ARBA" id="ARBA00022650"/>
    </source>
</evidence>
<comment type="pathway">
    <text evidence="8">Amino-acid biosynthesis; L-proline biosynthesis; L-glutamate 5-semialdehyde from L-glutamate: step 1/2.</text>
</comment>
<comment type="function">
    <text evidence="8">Catalyzes the transfer of a phosphate group to glutamate to form L-glutamate 5-phosphate.</text>
</comment>
<sequence length="404" mass="43562">MPGWHLSEAWETMPACDRVTCEGVTALTERECREALQQVRRLVVKVGTSTLTHKTGKLNLERMERLVRELVDQVNAGRQVVLVTSGAVGAGMGRLGLKEKPRTLPEKQAAAAVGQGLLMHMYEKFFSDYGLLVAQVLLTRDDLADRRRYLNSRHTLATLLHLGVIPIVNENDTVAVDEIRVGDNDTLSALVAGLVDADILILLTDTGGLFTANPRNHKDASLLHCVTEITPEIEALAGGAGSTWSTGGMATKLQAARLATSFGIPVVITSGLEGGKIGAVLRGEEVGTIFIPREHRTHTRKRWLAYGPAAQGQVQVDGGAVRAICQGGKSLLPGGVVAVYGDFDQGAIISIIDPDGKEIARGMSNYPAAAIRRIQGRKTKEIVEILGYKDYDEIVHRDNLIVLA</sequence>
<gene>
    <name evidence="8 10" type="primary">proB</name>
    <name evidence="10" type="ORF">MGLY_18370</name>
</gene>